<dbReference type="AlphaFoldDB" id="A0A558GIL5"/>
<evidence type="ECO:0000313" key="1">
    <source>
        <dbReference type="EMBL" id="TVU56723.1"/>
    </source>
</evidence>
<organism evidence="1 2">
    <name type="scientific">Corynebacterium aurimucosum</name>
    <dbReference type="NCBI Taxonomy" id="169292"/>
    <lineage>
        <taxon>Bacteria</taxon>
        <taxon>Bacillati</taxon>
        <taxon>Actinomycetota</taxon>
        <taxon>Actinomycetes</taxon>
        <taxon>Mycobacteriales</taxon>
        <taxon>Corynebacteriaceae</taxon>
        <taxon>Corynebacterium</taxon>
    </lineage>
</organism>
<proteinExistence type="predicted"/>
<sequence length="118" mass="12772">MKIYGYPGDRVDFVSKSGGAGSMVFGDSRQLAEEFFGPPHTANGEEIGYFSGSIVLRFSENKLSEIAIFPGKSLHEKVDVYLGKTRLSGLDPESLTSAAGDSVEVEWDGTTLQSVTFR</sequence>
<reference evidence="1 2" key="1">
    <citation type="submission" date="2019-07" db="EMBL/GenBank/DDBJ databases">
        <title>Draft genome of C. aurimucosum strain 14-2523.</title>
        <authorList>
            <person name="Pacheco L.G.C."/>
            <person name="Aguiar E.R.G.R."/>
            <person name="Navas J."/>
            <person name="Santos C.S."/>
            <person name="Rocha D.J.P.G."/>
        </authorList>
    </citation>
    <scope>NUCLEOTIDE SEQUENCE [LARGE SCALE GENOMIC DNA]</scope>
    <source>
        <strain evidence="1 2">14-2523</strain>
    </source>
</reference>
<accession>A0A558GIL5</accession>
<dbReference type="Proteomes" id="UP000320531">
    <property type="component" value="Unassembled WGS sequence"/>
</dbReference>
<name>A0A558GIL5_9CORY</name>
<dbReference type="RefSeq" id="WP_144657110.1">
    <property type="nucleotide sequence ID" value="NZ_JBIPJZ010000012.1"/>
</dbReference>
<gene>
    <name evidence="1" type="ORF">FQK23_06295</name>
</gene>
<comment type="caution">
    <text evidence="1">The sequence shown here is derived from an EMBL/GenBank/DDBJ whole genome shotgun (WGS) entry which is preliminary data.</text>
</comment>
<dbReference type="EMBL" id="VMTY01000016">
    <property type="protein sequence ID" value="TVU56723.1"/>
    <property type="molecule type" value="Genomic_DNA"/>
</dbReference>
<evidence type="ECO:0000313" key="2">
    <source>
        <dbReference type="Proteomes" id="UP000320531"/>
    </source>
</evidence>
<protein>
    <submittedName>
        <fullName evidence="1">Uncharacterized protein</fullName>
    </submittedName>
</protein>